<dbReference type="PANTHER" id="PTHR37299">
    <property type="entry name" value="TRANSCRIPTIONAL REGULATOR-RELATED"/>
    <property type="match status" value="1"/>
</dbReference>
<dbReference type="Gene3D" id="2.40.50.1020">
    <property type="entry name" value="LytTr DNA-binding domain"/>
    <property type="match status" value="1"/>
</dbReference>
<dbReference type="Pfam" id="PF00072">
    <property type="entry name" value="Response_reg"/>
    <property type="match status" value="1"/>
</dbReference>
<feature type="domain" description="Response regulatory" evidence="2">
    <location>
        <begin position="5"/>
        <end position="116"/>
    </location>
</feature>
<organism evidence="4 5">
    <name type="scientific">Pedobacter caeni</name>
    <dbReference type="NCBI Taxonomy" id="288992"/>
    <lineage>
        <taxon>Bacteria</taxon>
        <taxon>Pseudomonadati</taxon>
        <taxon>Bacteroidota</taxon>
        <taxon>Sphingobacteriia</taxon>
        <taxon>Sphingobacteriales</taxon>
        <taxon>Sphingobacteriaceae</taxon>
        <taxon>Pedobacter</taxon>
    </lineage>
</organism>
<dbReference type="InterPro" id="IPR001789">
    <property type="entry name" value="Sig_transdc_resp-reg_receiver"/>
</dbReference>
<dbReference type="STRING" id="288992.SAMN04488522_1021138"/>
<feature type="modified residue" description="4-aspartylphosphate" evidence="1">
    <location>
        <position position="56"/>
    </location>
</feature>
<dbReference type="PROSITE" id="PS50110">
    <property type="entry name" value="RESPONSE_REGULATORY"/>
    <property type="match status" value="1"/>
</dbReference>
<evidence type="ECO:0000259" key="2">
    <source>
        <dbReference type="PROSITE" id="PS50110"/>
    </source>
</evidence>
<reference evidence="5" key="1">
    <citation type="submission" date="2016-11" db="EMBL/GenBank/DDBJ databases">
        <authorList>
            <person name="Varghese N."/>
            <person name="Submissions S."/>
        </authorList>
    </citation>
    <scope>NUCLEOTIDE SEQUENCE [LARGE SCALE GENOMIC DNA]</scope>
    <source>
        <strain evidence="5">DSM 16990</strain>
    </source>
</reference>
<dbReference type="EMBL" id="FQUQ01000002">
    <property type="protein sequence ID" value="SHF40334.1"/>
    <property type="molecule type" value="Genomic_DNA"/>
</dbReference>
<keyword evidence="5" id="KW-1185">Reference proteome</keyword>
<dbReference type="OrthoDB" id="2168082at2"/>
<dbReference type="Proteomes" id="UP000184287">
    <property type="component" value="Unassembled WGS sequence"/>
</dbReference>
<evidence type="ECO:0000259" key="3">
    <source>
        <dbReference type="PROSITE" id="PS50930"/>
    </source>
</evidence>
<dbReference type="SMART" id="SM00448">
    <property type="entry name" value="REC"/>
    <property type="match status" value="1"/>
</dbReference>
<dbReference type="InterPro" id="IPR007492">
    <property type="entry name" value="LytTR_DNA-bd_dom"/>
</dbReference>
<evidence type="ECO:0000313" key="5">
    <source>
        <dbReference type="Proteomes" id="UP000184287"/>
    </source>
</evidence>
<dbReference type="SMART" id="SM00850">
    <property type="entry name" value="LytTR"/>
    <property type="match status" value="1"/>
</dbReference>
<gene>
    <name evidence="4" type="ORF">SAMN04488522_1021138</name>
</gene>
<sequence>MTAIKAIYVDDESPALELIRKYCDDLPEIELLACFLDPRKALAYDRLDEVELFILDIEMPGLSGTEMLALIPKGKLGIFITADPTHAAKAYDLDVIDYLVKPVFPERFVKAVQKAIDYRKVTDTGTEEEFLIFRSDYMLNKIPLKDIQWIEGFGEYLKVITRYKQYMVLQRFSDFIEKNEKLGFVRIHKSYIVQKGHILSHNSQFVLLKDGKQLPVGRTYKDGIK</sequence>
<feature type="domain" description="HTH LytTR-type" evidence="3">
    <location>
        <begin position="141"/>
        <end position="225"/>
    </location>
</feature>
<dbReference type="SUPFAM" id="SSF52172">
    <property type="entry name" value="CheY-like"/>
    <property type="match status" value="1"/>
</dbReference>
<dbReference type="PANTHER" id="PTHR37299:SF1">
    <property type="entry name" value="STAGE 0 SPORULATION PROTEIN A HOMOLOG"/>
    <property type="match status" value="1"/>
</dbReference>
<protein>
    <submittedName>
        <fullName evidence="4">Two component transcriptional regulator, LytTR family</fullName>
    </submittedName>
</protein>
<name>A0A1M5BCS8_9SPHI</name>
<dbReference type="InterPro" id="IPR046947">
    <property type="entry name" value="LytR-like"/>
</dbReference>
<keyword evidence="1" id="KW-0597">Phosphoprotein</keyword>
<dbReference type="GO" id="GO:0000156">
    <property type="term" value="F:phosphorelay response regulator activity"/>
    <property type="evidence" value="ECO:0007669"/>
    <property type="project" value="InterPro"/>
</dbReference>
<accession>A0A1M5BCS8</accession>
<dbReference type="Pfam" id="PF04397">
    <property type="entry name" value="LytTR"/>
    <property type="match status" value="1"/>
</dbReference>
<evidence type="ECO:0000313" key="4">
    <source>
        <dbReference type="EMBL" id="SHF40334.1"/>
    </source>
</evidence>
<dbReference type="Gene3D" id="3.40.50.2300">
    <property type="match status" value="1"/>
</dbReference>
<dbReference type="InterPro" id="IPR011006">
    <property type="entry name" value="CheY-like_superfamily"/>
</dbReference>
<dbReference type="RefSeq" id="WP_073231442.1">
    <property type="nucleotide sequence ID" value="NZ_FQUQ01000002.1"/>
</dbReference>
<proteinExistence type="predicted"/>
<dbReference type="GO" id="GO:0003677">
    <property type="term" value="F:DNA binding"/>
    <property type="evidence" value="ECO:0007669"/>
    <property type="project" value="InterPro"/>
</dbReference>
<evidence type="ECO:0000256" key="1">
    <source>
        <dbReference type="PROSITE-ProRule" id="PRU00169"/>
    </source>
</evidence>
<dbReference type="PROSITE" id="PS50930">
    <property type="entry name" value="HTH_LYTTR"/>
    <property type="match status" value="1"/>
</dbReference>
<dbReference type="AlphaFoldDB" id="A0A1M5BCS8"/>